<gene>
    <name evidence="1" type="ORF">O3P69_013546</name>
</gene>
<dbReference type="AlphaFoldDB" id="A0AAW0SAV4"/>
<sequence length="236" mass="27589">MLDFEQATLQAITAILGSEVTIRCCFYHLTQSSWTKIQELGLATVYKENEDIKLFCAMVDSLAFLPLEDVSAGMNYLKHNTPEGMEPFVTYFDQTYVTGTYRRVQRQQDDNEIPRVQLRLIPPRFPPEIWNVHEATIRDESRTNNLCEGWNNRYSRLVGHSHPTIWRAIQWIQADHAVVATQLVLESRGEPPKKRQKRVYKNLQTRMKNLCQDRRDGRKSVEEFLHGAGHNIRWKS</sequence>
<organism evidence="1 2">
    <name type="scientific">Scylla paramamosain</name>
    <name type="common">Mud crab</name>
    <dbReference type="NCBI Taxonomy" id="85552"/>
    <lineage>
        <taxon>Eukaryota</taxon>
        <taxon>Metazoa</taxon>
        <taxon>Ecdysozoa</taxon>
        <taxon>Arthropoda</taxon>
        <taxon>Crustacea</taxon>
        <taxon>Multicrustacea</taxon>
        <taxon>Malacostraca</taxon>
        <taxon>Eumalacostraca</taxon>
        <taxon>Eucarida</taxon>
        <taxon>Decapoda</taxon>
        <taxon>Pleocyemata</taxon>
        <taxon>Brachyura</taxon>
        <taxon>Eubrachyura</taxon>
        <taxon>Portunoidea</taxon>
        <taxon>Portunidae</taxon>
        <taxon>Portuninae</taxon>
        <taxon>Scylla</taxon>
    </lineage>
</organism>
<protein>
    <recommendedName>
        <fullName evidence="3">MULE transposase domain-containing protein</fullName>
    </recommendedName>
</protein>
<name>A0AAW0SAV4_SCYPA</name>
<dbReference type="Proteomes" id="UP001487740">
    <property type="component" value="Unassembled WGS sequence"/>
</dbReference>
<evidence type="ECO:0008006" key="3">
    <source>
        <dbReference type="Google" id="ProtNLM"/>
    </source>
</evidence>
<dbReference type="EMBL" id="JARAKH010004426">
    <property type="protein sequence ID" value="KAK8372099.1"/>
    <property type="molecule type" value="Genomic_DNA"/>
</dbReference>
<evidence type="ECO:0000313" key="1">
    <source>
        <dbReference type="EMBL" id="KAK8372099.1"/>
    </source>
</evidence>
<accession>A0AAW0SAV4</accession>
<reference evidence="1 2" key="1">
    <citation type="submission" date="2023-03" db="EMBL/GenBank/DDBJ databases">
        <title>High-quality genome of Scylla paramamosain provides insights in environmental adaptation.</title>
        <authorList>
            <person name="Zhang L."/>
        </authorList>
    </citation>
    <scope>NUCLEOTIDE SEQUENCE [LARGE SCALE GENOMIC DNA]</scope>
    <source>
        <strain evidence="1">LZ_2023a</strain>
        <tissue evidence="1">Muscle</tissue>
    </source>
</reference>
<evidence type="ECO:0000313" key="2">
    <source>
        <dbReference type="Proteomes" id="UP001487740"/>
    </source>
</evidence>
<comment type="caution">
    <text evidence="1">The sequence shown here is derived from an EMBL/GenBank/DDBJ whole genome shotgun (WGS) entry which is preliminary data.</text>
</comment>
<proteinExistence type="predicted"/>
<keyword evidence="2" id="KW-1185">Reference proteome</keyword>